<dbReference type="InterPro" id="IPR040676">
    <property type="entry name" value="DUF5641"/>
</dbReference>
<dbReference type="InterPro" id="IPR036397">
    <property type="entry name" value="RNaseH_sf"/>
</dbReference>
<protein>
    <recommendedName>
        <fullName evidence="1">Integrase catalytic domain-containing protein</fullName>
    </recommendedName>
</protein>
<feature type="domain" description="Integrase catalytic" evidence="1">
    <location>
        <begin position="221"/>
        <end position="424"/>
    </location>
</feature>
<dbReference type="InterPro" id="IPR001584">
    <property type="entry name" value="Integrase_cat-core"/>
</dbReference>
<dbReference type="GO" id="GO:0003676">
    <property type="term" value="F:nucleic acid binding"/>
    <property type="evidence" value="ECO:0007669"/>
    <property type="project" value="InterPro"/>
</dbReference>
<sequence>MWWSGPPWLCQPEQTWPSMDCYPSLNLPELKPDTVSVLVTTKTGLHECISWMARVSSYEKLIRIVATLNRAMVSRYHKTKPSSRCISSDEFKEAEHLCVKAVQRYFLFNGLVPDISKISSKFSSLNPFIDVKGIVRVGGRLSNSNLPEYRKHQILLPSQAHFSHILVDHYHKVFLHPGPNLQQAVIQTRFWIPAARKLIRHRTFLCLKCYKSRAKFITPMMGDLPKFRVEGGRAFLHVGVDLAGPFTIRESHRRKAPRSKAYLCLYVCMTTKALHLEIVSNQSTDAFLASFTRLISRRGYPTDVYSDCGSNFRGASRELKEFEKWFRESDSQNAIEAFSSSRGVKWHFNPPYSPHFGGLWEAGVKAVKRHLYLTAGNAVLTFEELGTLFCKIEAILNSRPLCPLSTDPAESDYLTPGHFLIGAHLNINPEPSLLDIQDNRLSRWQYIKKLSEQIWQRWHLEYLATLQARNKWRKPTENLRVGDLVLIKSSDTPVLQWPTAKVTEVHPGHDGAVRVVTLKTANGTYKRTVVNLIPLLPLNQSSEPTPSF</sequence>
<evidence type="ECO:0000313" key="2">
    <source>
        <dbReference type="EMBL" id="JAQ15594.1"/>
    </source>
</evidence>
<dbReference type="InterPro" id="IPR012337">
    <property type="entry name" value="RNaseH-like_sf"/>
</dbReference>
<dbReference type="SUPFAM" id="SSF53098">
    <property type="entry name" value="Ribonuclease H-like"/>
    <property type="match status" value="1"/>
</dbReference>
<organism evidence="2">
    <name type="scientific">Lygus hesperus</name>
    <name type="common">Western plant bug</name>
    <dbReference type="NCBI Taxonomy" id="30085"/>
    <lineage>
        <taxon>Eukaryota</taxon>
        <taxon>Metazoa</taxon>
        <taxon>Ecdysozoa</taxon>
        <taxon>Arthropoda</taxon>
        <taxon>Hexapoda</taxon>
        <taxon>Insecta</taxon>
        <taxon>Pterygota</taxon>
        <taxon>Neoptera</taxon>
        <taxon>Paraneoptera</taxon>
        <taxon>Hemiptera</taxon>
        <taxon>Heteroptera</taxon>
        <taxon>Panheteroptera</taxon>
        <taxon>Cimicomorpha</taxon>
        <taxon>Miridae</taxon>
        <taxon>Mirini</taxon>
        <taxon>Lygus</taxon>
    </lineage>
</organism>
<dbReference type="Gene3D" id="3.30.420.10">
    <property type="entry name" value="Ribonuclease H-like superfamily/Ribonuclease H"/>
    <property type="match status" value="1"/>
</dbReference>
<dbReference type="GO" id="GO:0015074">
    <property type="term" value="P:DNA integration"/>
    <property type="evidence" value="ECO:0007669"/>
    <property type="project" value="InterPro"/>
</dbReference>
<dbReference type="PANTHER" id="PTHR47331">
    <property type="entry name" value="PHD-TYPE DOMAIN-CONTAINING PROTEIN"/>
    <property type="match status" value="1"/>
</dbReference>
<dbReference type="Pfam" id="PF18701">
    <property type="entry name" value="DUF5641"/>
    <property type="match status" value="1"/>
</dbReference>
<name>A0A146M766_LYGHE</name>
<accession>A0A146M766</accession>
<dbReference type="PROSITE" id="PS50994">
    <property type="entry name" value="INTEGRASE"/>
    <property type="match status" value="1"/>
</dbReference>
<gene>
    <name evidence="2" type="ORF">g.79520</name>
</gene>
<reference evidence="2" key="1">
    <citation type="journal article" date="2016" name="Gigascience">
        <title>De novo construction of an expanded transcriptome assembly for the western tarnished plant bug, Lygus hesperus.</title>
        <authorList>
            <person name="Tassone E.E."/>
            <person name="Geib S.M."/>
            <person name="Hall B."/>
            <person name="Fabrick J.A."/>
            <person name="Brent C.S."/>
            <person name="Hull J.J."/>
        </authorList>
    </citation>
    <scope>NUCLEOTIDE SEQUENCE</scope>
</reference>
<evidence type="ECO:0000259" key="1">
    <source>
        <dbReference type="PROSITE" id="PS50994"/>
    </source>
</evidence>
<dbReference type="AlphaFoldDB" id="A0A146M766"/>
<proteinExistence type="predicted"/>
<dbReference type="EMBL" id="GDHC01003035">
    <property type="protein sequence ID" value="JAQ15594.1"/>
    <property type="molecule type" value="Transcribed_RNA"/>
</dbReference>